<evidence type="ECO:0000256" key="1">
    <source>
        <dbReference type="ARBA" id="ARBA00004123"/>
    </source>
</evidence>
<keyword evidence="3" id="KW-0813">Transport</keyword>
<protein>
    <submittedName>
        <fullName evidence="6">NUP192</fullName>
    </submittedName>
</protein>
<dbReference type="PANTHER" id="PTHR31344">
    <property type="entry name" value="NUCLEAR PORE COMPLEX PROTEIN NUP205"/>
    <property type="match status" value="1"/>
</dbReference>
<keyword evidence="7" id="KW-1185">Reference proteome</keyword>
<dbReference type="EMBL" id="JAIHNG010000133">
    <property type="protein sequence ID" value="KAI5954871.1"/>
    <property type="molecule type" value="Genomic_DNA"/>
</dbReference>
<evidence type="ECO:0000256" key="4">
    <source>
        <dbReference type="ARBA" id="ARBA00023242"/>
    </source>
</evidence>
<dbReference type="RefSeq" id="XP_051607758.1">
    <property type="nucleotide sequence ID" value="XM_051753361.1"/>
</dbReference>
<proteinExistence type="inferred from homology"/>
<sequence length="1814" mass="205552">MPQHWSPDLFEEIYNAIKFQSDVDVSAIDLTAISDDLLEVLKTPSPSTDSRNKLNSSLRFTNGDEVQLNQEFIELSVLLSTELDLDEVCTAELVFHSEDVSYSKGTSLNDSAKLSYFTRAEYILNILTFLIGNKILPLDPRKVFDNVVASFDKVYKLIDILNDLIDKQKVTGDLSSLVFINGVNFARSQLFKFHELLGTLLYALSNSYFKEVGTIGNYEKVIKVVRRLQNDDVFVFHFLPCILNFHAKARESKGLIDDLYNSITKSIPAAQKDGLFDISQAQIHGIEIVSAFIFLTEFIPWCKQNNTTKYDFRKNIISHMESLISLGVTELLLSYCAETSTPETRRVFELSDTYDFRSLLQRTVPPFAPKKFIYPGTADLLNLTKQRPEFVNVLKLVDVAFLKLNPELNDSLLAPLLQNFFGTFVTDAALVLTSLRDSEEDFALSFQDKSEESSDEDSDNEERAKTEVPQLLELDEIAQRADLERFYLAFAYNCNNRPELCSAIWNDESNTTEVLGFVSWGLNNNTSPLIAASFSVLLAALSSGGSHIASKIWDILANNTTHAKKNDFSRISIDSIFDSLKYYIDSLNINFEQDLNDQLSVYHKRHELVFSNKNLGNVRESDGSRIVIELAEDSIISISGFVRLISSIMINLSGSERANQIKSFAFNRFMPIIKAFLEFDNLINGGKILQVDVNAHNSTLSSSYINLPDIHVSDDSRIVLLNLIFQLLGNITENNEESFVRYESWRLLDRWMYHGLHLSQPQSSDFFSKQSERKKYTRKRSIGTIEVFSNNLTHYSQVLNFADLVKKLLQPLNPERTSKYSLAFPCDLGYGYRPNNKIGIWPYIEFLLIDVFGQSDSLENEQYRDSLQMLLLQLCVESLHEIDWEFLSESAPGIIRDLRSFDSIFDSLIPGMPISYELFVKLHHSLAVFACFFDSRAYTALFKILDHGVESVNASTDIGTLVNQALNIFNTLLGMQDNFQKRLLPVLTSKSVQYQPVHRNSIMSIGTSMSKMLSQSTSIFDNIYYSKVLGLSSTKTFYNVILFNLSSVAHIALFVSCNSSISLEAIQILKKLGTADHFKSSKSEADSLLSSDRLLTTFLNIDESEKIKFAFINKFEEIEDSLKIKVEVLNLLSQLLDPVKRTLSIAHFLLGFDIKANSLSLSDTEHTTLLDVLLGTLRESLDLISELDFGNGNRHVIDVGPARLSSLILEILIKLCSNPSSSVITMSRVRDYNLIEKLINFQPKLDLMTSWCGYEFNGDLGTSTENYFISSLPSITAFTAFIVQRELALKLLSLELYSIQSPTQKQHYSELLISKNQFPHGTAKIIDFLDVLNFNFKHFEVEKYDYLNRTFDVEAILKHVRGPNYTLDYSILGKIYNILCQSSNMVTSETKQQYNEEVMAEGSKMQEFVTKYLVMNNSRDVQLKFLVSWSQLVLVLQDQITSSDIILDIFNSILPKVPIYLESDVIFSEELVSLCASLFDISMDKFSNFENNRQAQLVIEQLSPLFQTCIAGIINSHASPSLRSEFYSIINKFMLKIFQNKLVSTNFLELLKSIHKKLLPILSNDALYSEGLSRINSIFLIESLLKLESLGEVGFVSQYFVKQSFLLEVTRALRRTDLVIKLATSPTSELTFNELFVELTAFKANVYLLIRVAQSQKGALQLVQSELFATLTSLRFLKIDPDLGLILNVHEVQDFKNISIKVLLDTPLSLSDLVNPDSKTEDTVSLNELIVPIFELVASVLLSMGPSYKPGVIQCKEFMKTVNELVMGVLKRDYLLERGQVSKALYSKESDEIHLLQKLVRLFTVIDSIVGSSI</sequence>
<comment type="caution">
    <text evidence="6">The sequence shown here is derived from an EMBL/GenBank/DDBJ whole genome shotgun (WGS) entry which is preliminary data.</text>
</comment>
<reference evidence="6 7" key="1">
    <citation type="journal article" date="2022" name="DNA Res.">
        <title>Genome analysis of five recently described species of the CUG-Ser clade uncovers Candida theae as a new hybrid lineage with pathogenic potential in the Candida parapsilosis species complex.</title>
        <authorList>
            <person name="Mixao V."/>
            <person name="Del Olmo V."/>
            <person name="Hegedusova E."/>
            <person name="Saus E."/>
            <person name="Pryszcz L."/>
            <person name="Cillingova A."/>
            <person name="Nosek J."/>
            <person name="Gabaldon T."/>
        </authorList>
    </citation>
    <scope>NUCLEOTIDE SEQUENCE [LARGE SCALE GENOMIC DNA]</scope>
    <source>
        <strain evidence="6 7">CBS 12239</strain>
    </source>
</reference>
<keyword evidence="4" id="KW-0539">Nucleus</keyword>
<dbReference type="PANTHER" id="PTHR31344:SF0">
    <property type="entry name" value="NUCLEAR PORE COMPLEX PROTEIN NUP205"/>
    <property type="match status" value="1"/>
</dbReference>
<dbReference type="Pfam" id="PF11894">
    <property type="entry name" value="Nup192"/>
    <property type="match status" value="1"/>
</dbReference>
<evidence type="ECO:0000256" key="2">
    <source>
        <dbReference type="ARBA" id="ARBA00005892"/>
    </source>
</evidence>
<accession>A0AAD5FXL6</accession>
<dbReference type="Proteomes" id="UP001204833">
    <property type="component" value="Unassembled WGS sequence"/>
</dbReference>
<gene>
    <name evidence="6" type="ORF">KGF57_003896</name>
</gene>
<dbReference type="GeneID" id="76151954"/>
<organism evidence="6 7">
    <name type="scientific">Candida theae</name>
    <dbReference type="NCBI Taxonomy" id="1198502"/>
    <lineage>
        <taxon>Eukaryota</taxon>
        <taxon>Fungi</taxon>
        <taxon>Dikarya</taxon>
        <taxon>Ascomycota</taxon>
        <taxon>Saccharomycotina</taxon>
        <taxon>Pichiomycetes</taxon>
        <taxon>Debaryomycetaceae</taxon>
        <taxon>Candida/Lodderomyces clade</taxon>
        <taxon>Candida</taxon>
    </lineage>
</organism>
<dbReference type="InterPro" id="IPR021827">
    <property type="entry name" value="Nup186/Nup192/Nup205"/>
</dbReference>
<comment type="subcellular location">
    <subcellularLocation>
        <location evidence="1">Nucleus</location>
    </subcellularLocation>
</comment>
<evidence type="ECO:0000313" key="6">
    <source>
        <dbReference type="EMBL" id="KAI5954871.1"/>
    </source>
</evidence>
<comment type="similarity">
    <text evidence="2">Belongs to the NUP186/NUP192/NUP205 family.</text>
</comment>
<dbReference type="GO" id="GO:0017056">
    <property type="term" value="F:structural constituent of nuclear pore"/>
    <property type="evidence" value="ECO:0007669"/>
    <property type="project" value="TreeGrafter"/>
</dbReference>
<evidence type="ECO:0000256" key="3">
    <source>
        <dbReference type="ARBA" id="ARBA00022448"/>
    </source>
</evidence>
<evidence type="ECO:0000256" key="5">
    <source>
        <dbReference type="SAM" id="MobiDB-lite"/>
    </source>
</evidence>
<dbReference type="GO" id="GO:0044611">
    <property type="term" value="C:nuclear pore inner ring"/>
    <property type="evidence" value="ECO:0007669"/>
    <property type="project" value="TreeGrafter"/>
</dbReference>
<dbReference type="GO" id="GO:0006999">
    <property type="term" value="P:nuclear pore organization"/>
    <property type="evidence" value="ECO:0007669"/>
    <property type="project" value="TreeGrafter"/>
</dbReference>
<feature type="region of interest" description="Disordered" evidence="5">
    <location>
        <begin position="445"/>
        <end position="466"/>
    </location>
</feature>
<name>A0AAD5FXL6_9ASCO</name>
<evidence type="ECO:0000313" key="7">
    <source>
        <dbReference type="Proteomes" id="UP001204833"/>
    </source>
</evidence>